<sequence>MGVCLVDAAPVAGEERCHEVSIPTTSATLSSTTTMPRWLDMMRVPNSSAPSMKASTANT</sequence>
<protein>
    <submittedName>
        <fullName evidence="1">Uncharacterized protein</fullName>
    </submittedName>
</protein>
<name>A0A0F7L574_9VIRU</name>
<proteinExistence type="predicted"/>
<reference evidence="1" key="2">
    <citation type="submission" date="2015-03" db="EMBL/GenBank/DDBJ databases">
        <authorList>
            <person name="Chow C.-E.T."/>
            <person name="Winget D.M."/>
            <person name="White R.A.III."/>
            <person name="Hallam S.J."/>
            <person name="Suttle C.A."/>
        </authorList>
    </citation>
    <scope>NUCLEOTIDE SEQUENCE</scope>
    <source>
        <strain evidence="1">Anoxic2_5</strain>
    </source>
</reference>
<dbReference type="EMBL" id="KR029589">
    <property type="protein sequence ID" value="AKH47080.1"/>
    <property type="molecule type" value="Genomic_DNA"/>
</dbReference>
<evidence type="ECO:0000313" key="1">
    <source>
        <dbReference type="EMBL" id="AKH47080.1"/>
    </source>
</evidence>
<organism evidence="1">
    <name type="scientific">uncultured marine virus</name>
    <dbReference type="NCBI Taxonomy" id="186617"/>
    <lineage>
        <taxon>Viruses</taxon>
        <taxon>environmental samples</taxon>
    </lineage>
</organism>
<reference evidence="1" key="1">
    <citation type="journal article" date="2015" name="Front. Microbiol.">
        <title>Combining genomic sequencing methods to explore viral diversity and reveal potential virus-host interactions.</title>
        <authorList>
            <person name="Chow C.E."/>
            <person name="Winget D.M."/>
            <person name="White R.A.III."/>
            <person name="Hallam S.J."/>
            <person name="Suttle C.A."/>
        </authorList>
    </citation>
    <scope>NUCLEOTIDE SEQUENCE</scope>
    <source>
        <strain evidence="1">Anoxic2_5</strain>
    </source>
</reference>
<accession>A0A0F7L574</accession>